<proteinExistence type="predicted"/>
<comment type="caution">
    <text evidence="1">The sequence shown here is derived from an EMBL/GenBank/DDBJ whole genome shotgun (WGS) entry which is preliminary data.</text>
</comment>
<dbReference type="AntiFam" id="ANF00245">
    <property type="entry name" value="Shadow ORF (opposite aceB)"/>
</dbReference>
<evidence type="ECO:0000313" key="2">
    <source>
        <dbReference type="Proteomes" id="UP000254863"/>
    </source>
</evidence>
<dbReference type="Proteomes" id="UP000254863">
    <property type="component" value="Unassembled WGS sequence"/>
</dbReference>
<organism evidence="1 2">
    <name type="scientific">Klebsiella michiganensis</name>
    <dbReference type="NCBI Taxonomy" id="1134687"/>
    <lineage>
        <taxon>Bacteria</taxon>
        <taxon>Pseudomonadati</taxon>
        <taxon>Pseudomonadota</taxon>
        <taxon>Gammaproteobacteria</taxon>
        <taxon>Enterobacterales</taxon>
        <taxon>Enterobacteriaceae</taxon>
        <taxon>Klebsiella/Raoultella group</taxon>
        <taxon>Klebsiella</taxon>
    </lineage>
</organism>
<dbReference type="EMBL" id="UGMS01000002">
    <property type="protein sequence ID" value="STW66023.1"/>
    <property type="molecule type" value="Genomic_DNA"/>
</dbReference>
<reference evidence="1 2" key="1">
    <citation type="submission" date="2018-06" db="EMBL/GenBank/DDBJ databases">
        <authorList>
            <consortium name="Pathogen Informatics"/>
            <person name="Doyle S."/>
        </authorList>
    </citation>
    <scope>NUCLEOTIDE SEQUENCE [LARGE SCALE GENOMIC DNA]</scope>
    <source>
        <strain evidence="1 2">NCTC11685</strain>
    </source>
</reference>
<protein>
    <submittedName>
        <fullName evidence="1">Uncharacterized protein</fullName>
    </submittedName>
</protein>
<accession>A0A7H4PDP6</accession>
<evidence type="ECO:0000313" key="1">
    <source>
        <dbReference type="EMBL" id="STW66023.1"/>
    </source>
</evidence>
<dbReference type="AlphaFoldDB" id="A0A7H4PDP6"/>
<gene>
    <name evidence="1" type="ORF">NCTC11685_03734</name>
</gene>
<name>A0A7H4PDP6_9ENTR</name>
<sequence length="156" mass="16812">MVPLTASRRLICPSMTLLHSGASESSKSAIKTFTFALSALMTILRSTGPVISTRRSCKSSGMPRIVQSPLRMEAVSEIKSGSLPLSIACCCWIRAARSLLRSGVKRRTSSVRNSTASGVKICFSWSPYGWLKASSSVIVACCVMCCSSWLIQLART</sequence>